<dbReference type="SUPFAM" id="SSF47384">
    <property type="entry name" value="Homodimeric domain of signal transducing histidine kinase"/>
    <property type="match status" value="1"/>
</dbReference>
<keyword evidence="7" id="KW-0067">ATP-binding</keyword>
<dbReference type="InterPro" id="IPR005467">
    <property type="entry name" value="His_kinase_dom"/>
</dbReference>
<dbReference type="PROSITE" id="PS50113">
    <property type="entry name" value="PAC"/>
    <property type="match status" value="1"/>
</dbReference>
<dbReference type="InterPro" id="IPR029016">
    <property type="entry name" value="GAF-like_dom_sf"/>
</dbReference>
<keyword evidence="8" id="KW-0902">Two-component regulatory system</keyword>
<dbReference type="Gene3D" id="3.30.450.40">
    <property type="match status" value="1"/>
</dbReference>
<accession>A0ABR5AWA5</accession>
<keyword evidence="13" id="KW-1185">Reference proteome</keyword>
<dbReference type="SUPFAM" id="SSF55785">
    <property type="entry name" value="PYP-like sensor domain (PAS domain)"/>
    <property type="match status" value="1"/>
</dbReference>
<evidence type="ECO:0000256" key="3">
    <source>
        <dbReference type="ARBA" id="ARBA00022553"/>
    </source>
</evidence>
<dbReference type="InterPro" id="IPR003661">
    <property type="entry name" value="HisK_dim/P_dom"/>
</dbReference>
<dbReference type="Pfam" id="PF02518">
    <property type="entry name" value="HATPase_c"/>
    <property type="match status" value="1"/>
</dbReference>
<sequence>MDVCFDTLKQQCQQQGMDPLAIPGFNDILSEEELKQKCQEHKRFLKIVHHSFERFISSMQGFPVLTATTDREGYVMQMLGDQTIKETVNQLGIKEGVHFTEENYGINCINLALKYNEPIEVIGLDHYHHCLHASACYGVSIKDPISGHMIGAISFMTTVDQGSPLLLTLLLMMKDSIERELQLLNQNEKLHIINQLIMNTTRNGMIISNKEGNLIGFNHAAERLTGQKREQVLFQPVHILDRFGAYLNEVIEKNEQYTDLELSFAEKDGREQTVLFDALPILDEQQRLIGAFAQIKDISRRKQTEELLVNTEKLAAVGQMAASVAHEIRNPLTTIRGFIQLAEKGFEESHAQLILEEIDRINLIVSEFLVLSKPNVVHFQNKNVKKVLEETIALFQAQASMNNIEVITEAITDSCRVHCNENQLKQVFINIFKNSVEAMPLGGQLIIRMEETPDAKVMIRITDTGEGMEAEQIQKLGTPFYTTKEAGTGLGYMIIKHIIEQHKGTLNIRSKVKKGTTVEMVLPISSME</sequence>
<evidence type="ECO:0000259" key="10">
    <source>
        <dbReference type="PROSITE" id="PS50112"/>
    </source>
</evidence>
<feature type="domain" description="PAS" evidence="10">
    <location>
        <begin position="197"/>
        <end position="233"/>
    </location>
</feature>
<dbReference type="InterPro" id="IPR000700">
    <property type="entry name" value="PAS-assoc_C"/>
</dbReference>
<dbReference type="SMART" id="SM00086">
    <property type="entry name" value="PAC"/>
    <property type="match status" value="1"/>
</dbReference>
<organism evidence="12 13">
    <name type="scientific">Bacillus badius</name>
    <dbReference type="NCBI Taxonomy" id="1455"/>
    <lineage>
        <taxon>Bacteria</taxon>
        <taxon>Bacillati</taxon>
        <taxon>Bacillota</taxon>
        <taxon>Bacilli</taxon>
        <taxon>Bacillales</taxon>
        <taxon>Bacillaceae</taxon>
        <taxon>Pseudobacillus</taxon>
    </lineage>
</organism>
<dbReference type="PRINTS" id="PR00344">
    <property type="entry name" value="BCTRLSENSOR"/>
</dbReference>
<comment type="caution">
    <text evidence="12">The sequence shown here is derived from an EMBL/GenBank/DDBJ whole genome shotgun (WGS) entry which is preliminary data.</text>
</comment>
<keyword evidence="5" id="KW-0547">Nucleotide-binding</keyword>
<dbReference type="Pfam" id="PF00989">
    <property type="entry name" value="PAS"/>
    <property type="match status" value="1"/>
</dbReference>
<evidence type="ECO:0000256" key="5">
    <source>
        <dbReference type="ARBA" id="ARBA00022741"/>
    </source>
</evidence>
<dbReference type="CDD" id="cd00082">
    <property type="entry name" value="HisKA"/>
    <property type="match status" value="1"/>
</dbReference>
<proteinExistence type="predicted"/>
<dbReference type="InterPro" id="IPR003594">
    <property type="entry name" value="HATPase_dom"/>
</dbReference>
<comment type="catalytic activity">
    <reaction evidence="1">
        <text>ATP + protein L-histidine = ADP + protein N-phospho-L-histidine.</text>
        <dbReference type="EC" id="2.7.13.3"/>
    </reaction>
</comment>
<evidence type="ECO:0000313" key="12">
    <source>
        <dbReference type="EMBL" id="KIL79026.1"/>
    </source>
</evidence>
<evidence type="ECO:0000313" key="13">
    <source>
        <dbReference type="Proteomes" id="UP000031982"/>
    </source>
</evidence>
<dbReference type="SMART" id="SM00388">
    <property type="entry name" value="HisKA"/>
    <property type="match status" value="1"/>
</dbReference>
<dbReference type="Gene3D" id="1.10.287.130">
    <property type="match status" value="1"/>
</dbReference>
<dbReference type="Proteomes" id="UP000031982">
    <property type="component" value="Unassembled WGS sequence"/>
</dbReference>
<dbReference type="RefSeq" id="WP_052475067.1">
    <property type="nucleotide sequence ID" value="NZ_JARTHD010000008.1"/>
</dbReference>
<dbReference type="InterPro" id="IPR001610">
    <property type="entry name" value="PAC"/>
</dbReference>
<evidence type="ECO:0000256" key="4">
    <source>
        <dbReference type="ARBA" id="ARBA00022679"/>
    </source>
</evidence>
<dbReference type="InterPro" id="IPR004358">
    <property type="entry name" value="Sig_transdc_His_kin-like_C"/>
</dbReference>
<dbReference type="InterPro" id="IPR000014">
    <property type="entry name" value="PAS"/>
</dbReference>
<name>A0ABR5AWA5_BACBA</name>
<gene>
    <name evidence="12" type="ORF">SD77_3827</name>
</gene>
<keyword evidence="6" id="KW-0418">Kinase</keyword>
<dbReference type="SMART" id="SM00387">
    <property type="entry name" value="HATPase_c"/>
    <property type="match status" value="1"/>
</dbReference>
<evidence type="ECO:0000259" key="9">
    <source>
        <dbReference type="PROSITE" id="PS50109"/>
    </source>
</evidence>
<dbReference type="EC" id="2.7.13.3" evidence="2"/>
<dbReference type="PANTHER" id="PTHR43065:SF10">
    <property type="entry name" value="PEROXIDE STRESS-ACTIVATED HISTIDINE KINASE MAK3"/>
    <property type="match status" value="1"/>
</dbReference>
<dbReference type="EMBL" id="JXLP01000005">
    <property type="protein sequence ID" value="KIL79026.1"/>
    <property type="molecule type" value="Genomic_DNA"/>
</dbReference>
<keyword evidence="3" id="KW-0597">Phosphoprotein</keyword>
<evidence type="ECO:0000256" key="7">
    <source>
        <dbReference type="ARBA" id="ARBA00022840"/>
    </source>
</evidence>
<feature type="domain" description="Histidine kinase" evidence="9">
    <location>
        <begin position="323"/>
        <end position="526"/>
    </location>
</feature>
<evidence type="ECO:0000256" key="1">
    <source>
        <dbReference type="ARBA" id="ARBA00000085"/>
    </source>
</evidence>
<evidence type="ECO:0000256" key="6">
    <source>
        <dbReference type="ARBA" id="ARBA00022777"/>
    </source>
</evidence>
<dbReference type="PANTHER" id="PTHR43065">
    <property type="entry name" value="SENSOR HISTIDINE KINASE"/>
    <property type="match status" value="1"/>
</dbReference>
<dbReference type="Gene3D" id="3.30.565.10">
    <property type="entry name" value="Histidine kinase-like ATPase, C-terminal domain"/>
    <property type="match status" value="1"/>
</dbReference>
<dbReference type="InterPro" id="IPR036890">
    <property type="entry name" value="HATPase_C_sf"/>
</dbReference>
<dbReference type="CDD" id="cd00130">
    <property type="entry name" value="PAS"/>
    <property type="match status" value="1"/>
</dbReference>
<dbReference type="InterPro" id="IPR013767">
    <property type="entry name" value="PAS_fold"/>
</dbReference>
<feature type="domain" description="PAC" evidence="11">
    <location>
        <begin position="258"/>
        <end position="310"/>
    </location>
</feature>
<protein>
    <recommendedName>
        <fullName evidence="2">histidine kinase</fullName>
        <ecNumber evidence="2">2.7.13.3</ecNumber>
    </recommendedName>
</protein>
<dbReference type="Pfam" id="PF00512">
    <property type="entry name" value="HisKA"/>
    <property type="match status" value="1"/>
</dbReference>
<dbReference type="InterPro" id="IPR036097">
    <property type="entry name" value="HisK_dim/P_sf"/>
</dbReference>
<dbReference type="PROSITE" id="PS50109">
    <property type="entry name" value="HIS_KIN"/>
    <property type="match status" value="1"/>
</dbReference>
<dbReference type="SUPFAM" id="SSF55874">
    <property type="entry name" value="ATPase domain of HSP90 chaperone/DNA topoisomerase II/histidine kinase"/>
    <property type="match status" value="1"/>
</dbReference>
<dbReference type="NCBIfam" id="TIGR00229">
    <property type="entry name" value="sensory_box"/>
    <property type="match status" value="1"/>
</dbReference>
<dbReference type="InterPro" id="IPR035965">
    <property type="entry name" value="PAS-like_dom_sf"/>
</dbReference>
<evidence type="ECO:0000259" key="11">
    <source>
        <dbReference type="PROSITE" id="PS50113"/>
    </source>
</evidence>
<reference evidence="12 13" key="1">
    <citation type="submission" date="2015-01" db="EMBL/GenBank/DDBJ databases">
        <title>Genome Assembly of Bacillus badius MTCC 1458.</title>
        <authorList>
            <person name="Verma A."/>
            <person name="Khatri I."/>
            <person name="Mual P."/>
            <person name="Subramanian S."/>
            <person name="Krishnamurthi S."/>
        </authorList>
    </citation>
    <scope>NUCLEOTIDE SEQUENCE [LARGE SCALE GENOMIC DNA]</scope>
    <source>
        <strain evidence="12 13">MTCC 1458</strain>
    </source>
</reference>
<evidence type="ECO:0000256" key="8">
    <source>
        <dbReference type="ARBA" id="ARBA00023012"/>
    </source>
</evidence>
<evidence type="ECO:0000256" key="2">
    <source>
        <dbReference type="ARBA" id="ARBA00012438"/>
    </source>
</evidence>
<keyword evidence="4" id="KW-0808">Transferase</keyword>
<dbReference type="Gene3D" id="3.30.450.20">
    <property type="entry name" value="PAS domain"/>
    <property type="match status" value="1"/>
</dbReference>
<dbReference type="PROSITE" id="PS50112">
    <property type="entry name" value="PAS"/>
    <property type="match status" value="1"/>
</dbReference>